<comment type="caution">
    <text evidence="1">The sequence shown here is derived from an EMBL/GenBank/DDBJ whole genome shotgun (WGS) entry which is preliminary data.</text>
</comment>
<dbReference type="Proteomes" id="UP000286134">
    <property type="component" value="Unassembled WGS sequence"/>
</dbReference>
<evidence type="ECO:0000313" key="1">
    <source>
        <dbReference type="EMBL" id="RKF59882.1"/>
    </source>
</evidence>
<dbReference type="EMBL" id="MCFK01005627">
    <property type="protein sequence ID" value="RKF59882.1"/>
    <property type="molecule type" value="Genomic_DNA"/>
</dbReference>
<gene>
    <name evidence="1" type="ORF">OnM2_056057</name>
</gene>
<proteinExistence type="predicted"/>
<reference evidence="1 2" key="1">
    <citation type="journal article" date="2018" name="BMC Genomics">
        <title>Comparative genome analyses reveal sequence features reflecting distinct modes of host-adaptation between dicot and monocot powdery mildew.</title>
        <authorList>
            <person name="Wu Y."/>
            <person name="Ma X."/>
            <person name="Pan Z."/>
            <person name="Kale S.D."/>
            <person name="Song Y."/>
            <person name="King H."/>
            <person name="Zhang Q."/>
            <person name="Presley C."/>
            <person name="Deng X."/>
            <person name="Wei C.I."/>
            <person name="Xiao S."/>
        </authorList>
    </citation>
    <scope>NUCLEOTIDE SEQUENCE [LARGE SCALE GENOMIC DNA]</scope>
    <source>
        <strain evidence="1">UMSG2</strain>
    </source>
</reference>
<evidence type="ECO:0000313" key="2">
    <source>
        <dbReference type="Proteomes" id="UP000286134"/>
    </source>
</evidence>
<protein>
    <submittedName>
        <fullName evidence="1">Uncharacterized protein</fullName>
    </submittedName>
</protein>
<feature type="non-terminal residue" evidence="1">
    <location>
        <position position="38"/>
    </location>
</feature>
<accession>A0A420HR43</accession>
<organism evidence="1 2">
    <name type="scientific">Erysiphe neolycopersici</name>
    <dbReference type="NCBI Taxonomy" id="212602"/>
    <lineage>
        <taxon>Eukaryota</taxon>
        <taxon>Fungi</taxon>
        <taxon>Dikarya</taxon>
        <taxon>Ascomycota</taxon>
        <taxon>Pezizomycotina</taxon>
        <taxon>Leotiomycetes</taxon>
        <taxon>Erysiphales</taxon>
        <taxon>Erysiphaceae</taxon>
        <taxon>Erysiphe</taxon>
    </lineage>
</organism>
<keyword evidence="2" id="KW-1185">Reference proteome</keyword>
<sequence>MSLDSFLNPADEVVQDVANDEELELQIAAQTNPQHEYE</sequence>
<name>A0A420HR43_9PEZI</name>
<dbReference type="AlphaFoldDB" id="A0A420HR43"/>